<name>A0ABY4G726_9BACT</name>
<evidence type="ECO:0000313" key="2">
    <source>
        <dbReference type="Proteomes" id="UP000830401"/>
    </source>
</evidence>
<sequence length="246" mass="27591">MLLFFFSGRYLVNRWLRLAELALVGNLLGGCAAVGRLPNLEPGNYQFFRTNDPALAATIGREGTVYVEQKHDSLEFLMEPPNGKPRRFTYPLHRGQHVILLDRKFDLDVFTIPFKARPPQGPVPVQLNTNFNAALYFGRRLDFYHVNSRLLLNGQQQPQIRTVGLGYGLFTGLGSTIINPDVTNQQTKVAEYEGFVVHVGAAAIYDARIFNLGLAIGADQLLGPDGPNWIYQRKPWFGVLFGLDLN</sequence>
<accession>A0ABY4G726</accession>
<proteinExistence type="predicted"/>
<dbReference type="RefSeq" id="WP_245120849.1">
    <property type="nucleotide sequence ID" value="NZ_CP095061.1"/>
</dbReference>
<organism evidence="1 2">
    <name type="scientific">Hymenobacter volaticus</name>
    <dbReference type="NCBI Taxonomy" id="2932254"/>
    <lineage>
        <taxon>Bacteria</taxon>
        <taxon>Pseudomonadati</taxon>
        <taxon>Bacteroidota</taxon>
        <taxon>Cytophagia</taxon>
        <taxon>Cytophagales</taxon>
        <taxon>Hymenobacteraceae</taxon>
        <taxon>Hymenobacter</taxon>
    </lineage>
</organism>
<dbReference type="Proteomes" id="UP000830401">
    <property type="component" value="Chromosome"/>
</dbReference>
<reference evidence="1" key="1">
    <citation type="submission" date="2022-04" db="EMBL/GenBank/DDBJ databases">
        <title>Hymenobacter sp. isolated from the air.</title>
        <authorList>
            <person name="Won M."/>
            <person name="Lee C.-M."/>
            <person name="Woen H.-Y."/>
            <person name="Kwon S.-W."/>
        </authorList>
    </citation>
    <scope>NUCLEOTIDE SEQUENCE</scope>
    <source>
        <strain evidence="1">5420S-77</strain>
    </source>
</reference>
<evidence type="ECO:0000313" key="1">
    <source>
        <dbReference type="EMBL" id="UOQ66596.1"/>
    </source>
</evidence>
<protein>
    <recommendedName>
        <fullName evidence="3">Outer membrane protein beta-barrel domain-containing protein</fullName>
    </recommendedName>
</protein>
<keyword evidence="2" id="KW-1185">Reference proteome</keyword>
<dbReference type="EMBL" id="CP095061">
    <property type="protein sequence ID" value="UOQ66596.1"/>
    <property type="molecule type" value="Genomic_DNA"/>
</dbReference>
<evidence type="ECO:0008006" key="3">
    <source>
        <dbReference type="Google" id="ProtNLM"/>
    </source>
</evidence>
<gene>
    <name evidence="1" type="ORF">MUN86_01290</name>
</gene>